<reference evidence="1 2" key="1">
    <citation type="submission" date="2018-08" db="EMBL/GenBank/DDBJ databases">
        <title>A genome reference for cultivated species of the human gut microbiota.</title>
        <authorList>
            <person name="Zou Y."/>
            <person name="Xue W."/>
            <person name="Luo G."/>
        </authorList>
    </citation>
    <scope>NUCLEOTIDE SEQUENCE [LARGE SCALE GENOMIC DNA]</scope>
    <source>
        <strain evidence="1 2">AM25-6</strain>
    </source>
</reference>
<accession>A0A3E3DVC7</accession>
<dbReference type="Proteomes" id="UP000261212">
    <property type="component" value="Unassembled WGS sequence"/>
</dbReference>
<evidence type="ECO:0008006" key="3">
    <source>
        <dbReference type="Google" id="ProtNLM"/>
    </source>
</evidence>
<protein>
    <recommendedName>
        <fullName evidence="3">YtxH domain-containing protein</fullName>
    </recommendedName>
</protein>
<proteinExistence type="predicted"/>
<name>A0A3E3DVC7_9FIRM</name>
<comment type="caution">
    <text evidence="1">The sequence shown here is derived from an EMBL/GenBank/DDBJ whole genome shotgun (WGS) entry which is preliminary data.</text>
</comment>
<dbReference type="RefSeq" id="WP_007050707.1">
    <property type="nucleotide sequence ID" value="NZ_CABKNJ010000001.1"/>
</dbReference>
<gene>
    <name evidence="1" type="ORF">DW687_10790</name>
</gene>
<evidence type="ECO:0000313" key="1">
    <source>
        <dbReference type="EMBL" id="RGD73220.1"/>
    </source>
</evidence>
<evidence type="ECO:0000313" key="2">
    <source>
        <dbReference type="Proteomes" id="UP000261212"/>
    </source>
</evidence>
<organism evidence="1 2">
    <name type="scientific">Anaerofustis stercorihominis</name>
    <dbReference type="NCBI Taxonomy" id="214853"/>
    <lineage>
        <taxon>Bacteria</taxon>
        <taxon>Bacillati</taxon>
        <taxon>Bacillota</taxon>
        <taxon>Clostridia</taxon>
        <taxon>Eubacteriales</taxon>
        <taxon>Eubacteriaceae</taxon>
        <taxon>Anaerofustis</taxon>
    </lineage>
</organism>
<dbReference type="GeneID" id="98000984"/>
<sequence length="125" mass="13914">MSNGKFLAGLTIGVIAGIAAKYAYDNKEELMDIALDNYYIAKDELATFAQHSLEKAENLSKQAKEGADFVFDAAKGKIEEAKNYADEQIDDLKGMVKSASSELSEDKKENEDIDDFELKFDEELM</sequence>
<dbReference type="AlphaFoldDB" id="A0A3E3DVC7"/>
<dbReference type="EMBL" id="QUSM01000007">
    <property type="protein sequence ID" value="RGD73220.1"/>
    <property type="molecule type" value="Genomic_DNA"/>
</dbReference>